<dbReference type="GO" id="GO:0035925">
    <property type="term" value="F:mRNA 3'-UTR AU-rich region binding"/>
    <property type="evidence" value="ECO:0007669"/>
    <property type="project" value="TreeGrafter"/>
</dbReference>
<keyword evidence="3 4" id="KW-0271">Exosome</keyword>
<dbReference type="AlphaFoldDB" id="A0A4P2VJV8"/>
<evidence type="ECO:0000256" key="2">
    <source>
        <dbReference type="ARBA" id="ARBA00022490"/>
    </source>
</evidence>
<dbReference type="PANTHER" id="PTHR11097:SF8">
    <property type="entry name" value="EXOSOME COMPLEX COMPONENT RRP42"/>
    <property type="match status" value="1"/>
</dbReference>
<keyword evidence="7" id="KW-0269">Exonuclease</keyword>
<comment type="subcellular location">
    <subcellularLocation>
        <location evidence="1 4">Cytoplasm</location>
    </subcellularLocation>
</comment>
<dbReference type="RefSeq" id="WP_174447909.1">
    <property type="nucleotide sequence ID" value="NZ_AP018732.1"/>
</dbReference>
<dbReference type="HAMAP" id="MF_00622">
    <property type="entry name" value="Exosome_Rrp42"/>
    <property type="match status" value="1"/>
</dbReference>
<dbReference type="Gene3D" id="3.30.230.70">
    <property type="entry name" value="GHMP Kinase, N-terminal domain"/>
    <property type="match status" value="1"/>
</dbReference>
<evidence type="ECO:0000259" key="6">
    <source>
        <dbReference type="Pfam" id="PF03725"/>
    </source>
</evidence>
<evidence type="ECO:0000256" key="3">
    <source>
        <dbReference type="ARBA" id="ARBA00022835"/>
    </source>
</evidence>
<accession>A0A4P2VJV8</accession>
<keyword evidence="8" id="KW-1185">Reference proteome</keyword>
<protein>
    <recommendedName>
        <fullName evidence="4">Exosome complex component Rrp42</fullName>
    </recommendedName>
</protein>
<dbReference type="NCBIfam" id="NF003282">
    <property type="entry name" value="PRK04282.1-1"/>
    <property type="match status" value="1"/>
</dbReference>
<dbReference type="Proteomes" id="UP000509448">
    <property type="component" value="Chromosome"/>
</dbReference>
<dbReference type="InterPro" id="IPR020869">
    <property type="entry name" value="Rrp42_archaea"/>
</dbReference>
<dbReference type="GO" id="GO:0004527">
    <property type="term" value="F:exonuclease activity"/>
    <property type="evidence" value="ECO:0007669"/>
    <property type="project" value="UniProtKB-KW"/>
</dbReference>
<name>A0A4P2VJV8_9ARCH</name>
<dbReference type="SUPFAM" id="SSF55666">
    <property type="entry name" value="Ribonuclease PH domain 2-like"/>
    <property type="match status" value="1"/>
</dbReference>
<sequence length="283" mass="30521">MSISRRNFVVERLRKEKLKELLAKGQRLDGRGLRDYRPLSISTSVVSKAEGSAQVYLGNTAVIAGVKTSLDRPYRDTPDRGNLIVNAELLPLASPYIELGPPNENAIELARVVDRGIRESGMVDMTKMVVKPGELVYSIFVDINVLNIDGNLLDAASYAAVAALASSRVPEYTLGDNGSPVQTGNRIPLPVTTIPVSITAAKIGEYVLYDPTEEEEAVMDTRLTMAFTEDGICALQKGGSGGWAPVEVIELVEGSFEKAKEIREQIRRGLGVGQAETTQGTGS</sequence>
<reference evidence="7 8" key="1">
    <citation type="journal article" date="2019" name="ISME J.">
        <title>Isolation and characterization of a thermophilic sulfur- and iron-reducing thaumarchaeote from a terrestrial acidic hot spring.</title>
        <authorList>
            <person name="Kato S."/>
            <person name="Itoh T."/>
            <person name="Yuki M."/>
            <person name="Nagamori M."/>
            <person name="Ohnishi M."/>
            <person name="Uematsu K."/>
            <person name="Suzuki K."/>
            <person name="Takashina T."/>
            <person name="Ohkuma M."/>
        </authorList>
    </citation>
    <scope>NUCLEOTIDE SEQUENCE [LARGE SCALE GENOMIC DNA]</scope>
    <source>
        <strain evidence="7 8">NAS-02</strain>
    </source>
</reference>
<proteinExistence type="inferred from homology"/>
<dbReference type="GeneID" id="55584000"/>
<keyword evidence="7" id="KW-0378">Hydrolase</keyword>
<keyword evidence="7" id="KW-0540">Nuclease</keyword>
<keyword evidence="2 4" id="KW-0963">Cytoplasm</keyword>
<gene>
    <name evidence="4" type="primary">rrp42</name>
    <name evidence="7" type="ORF">NAS2_0181</name>
</gene>
<dbReference type="InterPro" id="IPR050590">
    <property type="entry name" value="Exosome_comp_Rrp42_subfam"/>
</dbReference>
<comment type="subunit">
    <text evidence="4">Component of the archaeal exosome complex. Forms a hexameric ring-like arrangement composed of 3 Rrp41-Rrp42 heterodimers. The hexameric ring associates with a trimer of Rrp4 and/or Csl4 subunits.</text>
</comment>
<dbReference type="InterPro" id="IPR027408">
    <property type="entry name" value="PNPase/RNase_PH_dom_sf"/>
</dbReference>
<evidence type="ECO:0000313" key="8">
    <source>
        <dbReference type="Proteomes" id="UP000509448"/>
    </source>
</evidence>
<dbReference type="GO" id="GO:0016075">
    <property type="term" value="P:rRNA catabolic process"/>
    <property type="evidence" value="ECO:0007669"/>
    <property type="project" value="TreeGrafter"/>
</dbReference>
<dbReference type="InterPro" id="IPR020568">
    <property type="entry name" value="Ribosomal_Su5_D2-typ_SF"/>
</dbReference>
<dbReference type="InterPro" id="IPR036345">
    <property type="entry name" value="ExoRNase_PH_dom2_sf"/>
</dbReference>
<evidence type="ECO:0000259" key="5">
    <source>
        <dbReference type="Pfam" id="PF01138"/>
    </source>
</evidence>
<dbReference type="Pfam" id="PF03725">
    <property type="entry name" value="RNase_PH_C"/>
    <property type="match status" value="1"/>
</dbReference>
<organism evidence="7 8">
    <name type="scientific">Conexivisphaera calida</name>
    <dbReference type="NCBI Taxonomy" id="1874277"/>
    <lineage>
        <taxon>Archaea</taxon>
        <taxon>Nitrososphaerota</taxon>
        <taxon>Conexivisphaeria</taxon>
        <taxon>Conexivisphaerales</taxon>
        <taxon>Conexivisphaeraceae</taxon>
        <taxon>Conexivisphaera</taxon>
    </lineage>
</organism>
<dbReference type="SUPFAM" id="SSF54211">
    <property type="entry name" value="Ribosomal protein S5 domain 2-like"/>
    <property type="match status" value="1"/>
</dbReference>
<evidence type="ECO:0000313" key="7">
    <source>
        <dbReference type="EMBL" id="BBE41578.1"/>
    </source>
</evidence>
<comment type="function">
    <text evidence="4">Non-catalytic component of the exosome, which is a complex involved in RNA degradation. Contributes to the structuring of the Rrp41 active site.</text>
</comment>
<dbReference type="InterPro" id="IPR015847">
    <property type="entry name" value="ExoRNase_PH_dom2"/>
</dbReference>
<dbReference type="OrthoDB" id="30932at2157"/>
<dbReference type="FunFam" id="3.30.230.70:FF:000017">
    <property type="entry name" value="Exosome complex component Rrp42"/>
    <property type="match status" value="1"/>
</dbReference>
<evidence type="ECO:0000256" key="1">
    <source>
        <dbReference type="ARBA" id="ARBA00004496"/>
    </source>
</evidence>
<evidence type="ECO:0000256" key="4">
    <source>
        <dbReference type="HAMAP-Rule" id="MF_00622"/>
    </source>
</evidence>
<comment type="similarity">
    <text evidence="4">Belongs to the RNase PH family. Rrp42 subfamily.</text>
</comment>
<feature type="domain" description="Exoribonuclease phosphorolytic" evidence="6">
    <location>
        <begin position="194"/>
        <end position="253"/>
    </location>
</feature>
<dbReference type="Pfam" id="PF01138">
    <property type="entry name" value="RNase_PH"/>
    <property type="match status" value="1"/>
</dbReference>
<dbReference type="KEGG" id="ccai:NAS2_0181"/>
<dbReference type="PANTHER" id="PTHR11097">
    <property type="entry name" value="EXOSOME COMPLEX EXONUCLEASE RIBOSOMAL RNA PROCESSING PROTEIN"/>
    <property type="match status" value="1"/>
</dbReference>
<dbReference type="GO" id="GO:0000177">
    <property type="term" value="C:cytoplasmic exosome (RNase complex)"/>
    <property type="evidence" value="ECO:0007669"/>
    <property type="project" value="TreeGrafter"/>
</dbReference>
<feature type="domain" description="Exoribonuclease phosphorolytic" evidence="5">
    <location>
        <begin position="36"/>
        <end position="170"/>
    </location>
</feature>
<dbReference type="EMBL" id="AP018732">
    <property type="protein sequence ID" value="BBE41578.1"/>
    <property type="molecule type" value="Genomic_DNA"/>
</dbReference>
<dbReference type="InterPro" id="IPR001247">
    <property type="entry name" value="ExoRNase_PH_dom1"/>
</dbReference>